<protein>
    <submittedName>
        <fullName evidence="2">DUF484 family protein</fullName>
    </submittedName>
</protein>
<organism evidence="2 3">
    <name type="scientific">Dongia soli</name>
    <dbReference type="NCBI Taxonomy" id="600628"/>
    <lineage>
        <taxon>Bacteria</taxon>
        <taxon>Pseudomonadati</taxon>
        <taxon>Pseudomonadota</taxon>
        <taxon>Alphaproteobacteria</taxon>
        <taxon>Rhodospirillales</taxon>
        <taxon>Dongiaceae</taxon>
        <taxon>Dongia</taxon>
    </lineage>
</organism>
<gene>
    <name evidence="2" type="ORF">SMD27_02560</name>
</gene>
<dbReference type="Proteomes" id="UP001279642">
    <property type="component" value="Unassembled WGS sequence"/>
</dbReference>
<feature type="coiled-coil region" evidence="1">
    <location>
        <begin position="60"/>
        <end position="87"/>
    </location>
</feature>
<dbReference type="RefSeq" id="WP_320506768.1">
    <property type="nucleotide sequence ID" value="NZ_JAXCLW010000001.1"/>
</dbReference>
<dbReference type="EMBL" id="JAXCLW010000001">
    <property type="protein sequence ID" value="MDY0881714.1"/>
    <property type="molecule type" value="Genomic_DNA"/>
</dbReference>
<dbReference type="PANTHER" id="PTHR38765">
    <property type="entry name" value="DUF484 DOMAIN-CONTAINING PROTEIN"/>
    <property type="match status" value="1"/>
</dbReference>
<reference evidence="2 3" key="1">
    <citation type="journal article" date="2016" name="Antonie Van Leeuwenhoek">
        <title>Dongia soli sp. nov., isolated from soil from Dokdo, Korea.</title>
        <authorList>
            <person name="Kim D.U."/>
            <person name="Lee H."/>
            <person name="Kim H."/>
            <person name="Kim S.G."/>
            <person name="Ka J.O."/>
        </authorList>
    </citation>
    <scope>NUCLEOTIDE SEQUENCE [LARGE SCALE GENOMIC DNA]</scope>
    <source>
        <strain evidence="2 3">D78</strain>
    </source>
</reference>
<proteinExistence type="predicted"/>
<dbReference type="Gene3D" id="3.30.450.40">
    <property type="match status" value="1"/>
</dbReference>
<dbReference type="PANTHER" id="PTHR38765:SF1">
    <property type="entry name" value="DUF484 DOMAIN-CONTAINING PROTEIN"/>
    <property type="match status" value="1"/>
</dbReference>
<evidence type="ECO:0000313" key="3">
    <source>
        <dbReference type="Proteomes" id="UP001279642"/>
    </source>
</evidence>
<name>A0ABU5E6G0_9PROT</name>
<evidence type="ECO:0000256" key="1">
    <source>
        <dbReference type="SAM" id="Coils"/>
    </source>
</evidence>
<evidence type="ECO:0000313" key="2">
    <source>
        <dbReference type="EMBL" id="MDY0881714.1"/>
    </source>
</evidence>
<keyword evidence="3" id="KW-1185">Reference proteome</keyword>
<accession>A0ABU5E6G0</accession>
<comment type="caution">
    <text evidence="2">The sequence shown here is derived from an EMBL/GenBank/DDBJ whole genome shotgun (WGS) entry which is preliminary data.</text>
</comment>
<keyword evidence="1" id="KW-0175">Coiled coil</keyword>
<dbReference type="InterPro" id="IPR007435">
    <property type="entry name" value="DUF484"/>
</dbReference>
<dbReference type="InterPro" id="IPR029016">
    <property type="entry name" value="GAF-like_dom_sf"/>
</dbReference>
<sequence length="246" mass="26990">MADKGDTAAGGSNTKKAASNLPTAAQVIAYLRRHPDFLLRHPELLDLQEAPARHQGGTVVDLQQAMVEKLRRDVARLRADQDEIIANSRDNLNTQERIHQAALALLEAETFEQFIEIVTGDLVLLLDVDVVNLCIEMTDLSFNRPAVDGVLILERGAVDRIMGKSRDVLLRDDVDGDPEIFAGCADMVRSDALLRLHISPAAPHGLVAFGTRHPGYFHPGQATELLGFLGKIIEFGIRAWLDLPPP</sequence>
<dbReference type="Pfam" id="PF04340">
    <property type="entry name" value="DUF484"/>
    <property type="match status" value="1"/>
</dbReference>